<name>A0ABQ5KZC9_9EUKA</name>
<gene>
    <name evidence="2" type="ORF">ADUPG1_003711</name>
</gene>
<evidence type="ECO:0000259" key="1">
    <source>
        <dbReference type="SMART" id="SM00388"/>
    </source>
</evidence>
<keyword evidence="3" id="KW-1185">Reference proteome</keyword>
<evidence type="ECO:0000313" key="3">
    <source>
        <dbReference type="Proteomes" id="UP001057375"/>
    </source>
</evidence>
<comment type="caution">
    <text evidence="2">The sequence shown here is derived from an EMBL/GenBank/DDBJ whole genome shotgun (WGS) entry which is preliminary data.</text>
</comment>
<protein>
    <submittedName>
        <fullName evidence="2">Transporter substrate-binding domain-containing protein</fullName>
    </submittedName>
</protein>
<evidence type="ECO:0000313" key="2">
    <source>
        <dbReference type="EMBL" id="GKT37773.1"/>
    </source>
</evidence>
<dbReference type="Pfam" id="PF00512">
    <property type="entry name" value="HisKA"/>
    <property type="match status" value="1"/>
</dbReference>
<proteinExistence type="predicted"/>
<reference evidence="2" key="1">
    <citation type="submission" date="2022-03" db="EMBL/GenBank/DDBJ databases">
        <title>Draft genome sequence of Aduncisulcus paluster, a free-living microaerophilic Fornicata.</title>
        <authorList>
            <person name="Yuyama I."/>
            <person name="Kume K."/>
            <person name="Tamura T."/>
            <person name="Inagaki Y."/>
            <person name="Hashimoto T."/>
        </authorList>
    </citation>
    <scope>NUCLEOTIDE SEQUENCE</scope>
    <source>
        <strain evidence="2">NY0171</strain>
    </source>
</reference>
<organism evidence="2 3">
    <name type="scientific">Aduncisulcus paluster</name>
    <dbReference type="NCBI Taxonomy" id="2918883"/>
    <lineage>
        <taxon>Eukaryota</taxon>
        <taxon>Metamonada</taxon>
        <taxon>Carpediemonas-like organisms</taxon>
        <taxon>Aduncisulcus</taxon>
    </lineage>
</organism>
<dbReference type="Gene3D" id="1.10.287.130">
    <property type="match status" value="1"/>
</dbReference>
<dbReference type="Proteomes" id="UP001057375">
    <property type="component" value="Unassembled WGS sequence"/>
</dbReference>
<dbReference type="SMART" id="SM00388">
    <property type="entry name" value="HisKA"/>
    <property type="match status" value="1"/>
</dbReference>
<dbReference type="EMBL" id="BQXS01005194">
    <property type="protein sequence ID" value="GKT37773.1"/>
    <property type="molecule type" value="Genomic_DNA"/>
</dbReference>
<feature type="non-terminal residue" evidence="2">
    <location>
        <position position="111"/>
    </location>
</feature>
<dbReference type="SUPFAM" id="SSF47384">
    <property type="entry name" value="Homodimeric domain of signal transducing histidine kinase"/>
    <property type="match status" value="1"/>
</dbReference>
<dbReference type="InterPro" id="IPR003661">
    <property type="entry name" value="HisK_dim/P_dom"/>
</dbReference>
<dbReference type="CDD" id="cd00082">
    <property type="entry name" value="HisKA"/>
    <property type="match status" value="1"/>
</dbReference>
<feature type="domain" description="Signal transduction histidine kinase dimerisation/phosphoacceptor" evidence="1">
    <location>
        <begin position="1"/>
        <end position="63"/>
    </location>
</feature>
<accession>A0ABQ5KZC9</accession>
<dbReference type="InterPro" id="IPR036097">
    <property type="entry name" value="HisK_dim/P_sf"/>
</dbReference>
<sequence>MSAGIAHELKNPLNSIDAYVKKLPEKWDDAEFKDYFLSVVPDEIKRLNVLLMNILDYTKPASSEPDYIELDDMFEEVDRLFKQKVVEKRVTFLSDAGGLICWADPNQIKQV</sequence>